<dbReference type="Proteomes" id="UP001172457">
    <property type="component" value="Chromosome 3"/>
</dbReference>
<sequence length="134" mass="14893">MLVKLNLGGNQIYSLPDCTRTPSRLECTLNHLSTYSCESLENSHFIQKCEHTLDITYQGILPQLIEVEGVFKTQGITEIGIRRVGGGHENACGESVVCQKAIDLVVTITTAKEWRLVRWNPAEFEGIGMVNSID</sequence>
<dbReference type="EMBL" id="JARYMX010000003">
    <property type="protein sequence ID" value="KAJ9558739.1"/>
    <property type="molecule type" value="Genomic_DNA"/>
</dbReference>
<keyword evidence="2" id="KW-1185">Reference proteome</keyword>
<reference evidence="1" key="1">
    <citation type="submission" date="2023-03" db="EMBL/GenBank/DDBJ databases">
        <title>Chromosome-scale reference genome and RAD-based genetic map of yellow starthistle (Centaurea solstitialis) reveal putative structural variation and QTLs associated with invader traits.</title>
        <authorList>
            <person name="Reatini B."/>
            <person name="Cang F.A."/>
            <person name="Jiang Q."/>
            <person name="Mckibben M.T.W."/>
            <person name="Barker M.S."/>
            <person name="Rieseberg L.H."/>
            <person name="Dlugosch K.M."/>
        </authorList>
    </citation>
    <scope>NUCLEOTIDE SEQUENCE</scope>
    <source>
        <strain evidence="1">CAN-66</strain>
        <tissue evidence="1">Leaf</tissue>
    </source>
</reference>
<dbReference type="AlphaFoldDB" id="A0AA38WQK2"/>
<accession>A0AA38WQK2</accession>
<organism evidence="1 2">
    <name type="scientific">Centaurea solstitialis</name>
    <name type="common">yellow star-thistle</name>
    <dbReference type="NCBI Taxonomy" id="347529"/>
    <lineage>
        <taxon>Eukaryota</taxon>
        <taxon>Viridiplantae</taxon>
        <taxon>Streptophyta</taxon>
        <taxon>Embryophyta</taxon>
        <taxon>Tracheophyta</taxon>
        <taxon>Spermatophyta</taxon>
        <taxon>Magnoliopsida</taxon>
        <taxon>eudicotyledons</taxon>
        <taxon>Gunneridae</taxon>
        <taxon>Pentapetalae</taxon>
        <taxon>asterids</taxon>
        <taxon>campanulids</taxon>
        <taxon>Asterales</taxon>
        <taxon>Asteraceae</taxon>
        <taxon>Carduoideae</taxon>
        <taxon>Cardueae</taxon>
        <taxon>Centaureinae</taxon>
        <taxon>Centaurea</taxon>
    </lineage>
</organism>
<comment type="caution">
    <text evidence="1">The sequence shown here is derived from an EMBL/GenBank/DDBJ whole genome shotgun (WGS) entry which is preliminary data.</text>
</comment>
<evidence type="ECO:0000313" key="2">
    <source>
        <dbReference type="Proteomes" id="UP001172457"/>
    </source>
</evidence>
<protein>
    <submittedName>
        <fullName evidence="1">Uncharacterized protein</fullName>
    </submittedName>
</protein>
<name>A0AA38WQK2_9ASTR</name>
<evidence type="ECO:0000313" key="1">
    <source>
        <dbReference type="EMBL" id="KAJ9558739.1"/>
    </source>
</evidence>
<proteinExistence type="predicted"/>
<gene>
    <name evidence="1" type="ORF">OSB04_013353</name>
</gene>